<reference evidence="2 3" key="1">
    <citation type="journal article" date="2014" name="Int. J. Syst. Evol. Microbiol.">
        <title>Nocardia vulneris sp. nov., isolated from wounds of human patients in North America.</title>
        <authorList>
            <person name="Lasker B.A."/>
            <person name="Bell M."/>
            <person name="Klenk H.P."/>
            <person name="Sproer C."/>
            <person name="Schumann C."/>
            <person name="Schumann P."/>
            <person name="Brown J.M."/>
        </authorList>
    </citation>
    <scope>NUCLEOTIDE SEQUENCE [LARGE SCALE GENOMIC DNA]</scope>
    <source>
        <strain evidence="2 3">W9851</strain>
    </source>
</reference>
<comment type="caution">
    <text evidence="2">The sequence shown here is derived from an EMBL/GenBank/DDBJ whole genome shotgun (WGS) entry which is preliminary data.</text>
</comment>
<evidence type="ECO:0000313" key="2">
    <source>
        <dbReference type="EMBL" id="KIA61137.1"/>
    </source>
</evidence>
<organism evidence="2 3">
    <name type="scientific">Nocardia vulneris</name>
    <dbReference type="NCBI Taxonomy" id="1141657"/>
    <lineage>
        <taxon>Bacteria</taxon>
        <taxon>Bacillati</taxon>
        <taxon>Actinomycetota</taxon>
        <taxon>Actinomycetes</taxon>
        <taxon>Mycobacteriales</taxon>
        <taxon>Nocardiaceae</taxon>
        <taxon>Nocardia</taxon>
    </lineage>
</organism>
<accession>A0ABR4Z790</accession>
<gene>
    <name evidence="2" type="ORF">FG87_32995</name>
</gene>
<proteinExistence type="predicted"/>
<dbReference type="Proteomes" id="UP000031364">
    <property type="component" value="Unassembled WGS sequence"/>
</dbReference>
<name>A0ABR4Z790_9NOCA</name>
<feature type="compositionally biased region" description="Basic and acidic residues" evidence="1">
    <location>
        <begin position="1"/>
        <end position="35"/>
    </location>
</feature>
<sequence length="84" mass="9407">MRKFDPGDHRVRDPARCNRDEHDSSRLRGDERHGIDIQPGHELAGHDLPPPQTHNPDSHGMGVLTIGLNSSNQSRLDHPITATY</sequence>
<dbReference type="EMBL" id="JNFP01000051">
    <property type="protein sequence ID" value="KIA61137.1"/>
    <property type="molecule type" value="Genomic_DNA"/>
</dbReference>
<evidence type="ECO:0000313" key="3">
    <source>
        <dbReference type="Proteomes" id="UP000031364"/>
    </source>
</evidence>
<protein>
    <submittedName>
        <fullName evidence="2">Uncharacterized protein</fullName>
    </submittedName>
</protein>
<evidence type="ECO:0000256" key="1">
    <source>
        <dbReference type="SAM" id="MobiDB-lite"/>
    </source>
</evidence>
<keyword evidence="3" id="KW-1185">Reference proteome</keyword>
<feature type="region of interest" description="Disordered" evidence="1">
    <location>
        <begin position="1"/>
        <end position="84"/>
    </location>
</feature>